<dbReference type="AlphaFoldDB" id="A0AAV5EBA7"/>
<reference evidence="2" key="2">
    <citation type="submission" date="2021-12" db="EMBL/GenBank/DDBJ databases">
        <title>Resequencing data analysis of finger millet.</title>
        <authorList>
            <person name="Hatakeyama M."/>
            <person name="Aluri S."/>
            <person name="Balachadran M.T."/>
            <person name="Sivarajan S.R."/>
            <person name="Poveda L."/>
            <person name="Shimizu-Inatsugi R."/>
            <person name="Schlapbach R."/>
            <person name="Sreeman S.M."/>
            <person name="Shimizu K.K."/>
        </authorList>
    </citation>
    <scope>NUCLEOTIDE SEQUENCE</scope>
</reference>
<evidence type="ECO:0000256" key="1">
    <source>
        <dbReference type="SAM" id="MobiDB-lite"/>
    </source>
</evidence>
<name>A0AAV5EBA7_ELECO</name>
<dbReference type="EMBL" id="BQKI01000074">
    <property type="protein sequence ID" value="GJN19776.1"/>
    <property type="molecule type" value="Genomic_DNA"/>
</dbReference>
<feature type="region of interest" description="Disordered" evidence="1">
    <location>
        <begin position="1"/>
        <end position="32"/>
    </location>
</feature>
<keyword evidence="3" id="KW-1185">Reference proteome</keyword>
<evidence type="ECO:0000313" key="3">
    <source>
        <dbReference type="Proteomes" id="UP001054889"/>
    </source>
</evidence>
<accession>A0AAV5EBA7</accession>
<proteinExistence type="predicted"/>
<feature type="compositionally biased region" description="Basic and acidic residues" evidence="1">
    <location>
        <begin position="77"/>
        <end position="88"/>
    </location>
</feature>
<comment type="caution">
    <text evidence="2">The sequence shown here is derived from an EMBL/GenBank/DDBJ whole genome shotgun (WGS) entry which is preliminary data.</text>
</comment>
<dbReference type="Proteomes" id="UP001054889">
    <property type="component" value="Unassembled WGS sequence"/>
</dbReference>
<reference evidence="2" key="1">
    <citation type="journal article" date="2018" name="DNA Res.">
        <title>Multiple hybrid de novo genome assembly of finger millet, an orphan allotetraploid crop.</title>
        <authorList>
            <person name="Hatakeyama M."/>
            <person name="Aluri S."/>
            <person name="Balachadran M.T."/>
            <person name="Sivarajan S.R."/>
            <person name="Patrignani A."/>
            <person name="Gruter S."/>
            <person name="Poveda L."/>
            <person name="Shimizu-Inatsugi R."/>
            <person name="Baeten J."/>
            <person name="Francoijs K.J."/>
            <person name="Nataraja K.N."/>
            <person name="Reddy Y.A.N."/>
            <person name="Phadnis S."/>
            <person name="Ravikumar R.L."/>
            <person name="Schlapbach R."/>
            <person name="Sreeman S.M."/>
            <person name="Shimizu K.K."/>
        </authorList>
    </citation>
    <scope>NUCLEOTIDE SEQUENCE</scope>
</reference>
<feature type="compositionally biased region" description="Polar residues" evidence="1">
    <location>
        <begin position="9"/>
        <end position="27"/>
    </location>
</feature>
<evidence type="ECO:0000313" key="2">
    <source>
        <dbReference type="EMBL" id="GJN19776.1"/>
    </source>
</evidence>
<gene>
    <name evidence="2" type="primary">gb07085</name>
    <name evidence="2" type="ORF">PR202_gb07085</name>
</gene>
<sequence>MRGDEVPIQRSSSTDSTEKTSNGQQPATKDESMLDWIRALDLRSARLTLPTSAPPQWPPLTACAHGVRRRQIPRARMSREEADPPRMHEEVVGDVILVAGCGEAPVAADGGGAVLRR</sequence>
<protein>
    <submittedName>
        <fullName evidence="2">Uncharacterized protein</fullName>
    </submittedName>
</protein>
<feature type="region of interest" description="Disordered" evidence="1">
    <location>
        <begin position="68"/>
        <end position="88"/>
    </location>
</feature>
<organism evidence="2 3">
    <name type="scientific">Eleusine coracana subsp. coracana</name>
    <dbReference type="NCBI Taxonomy" id="191504"/>
    <lineage>
        <taxon>Eukaryota</taxon>
        <taxon>Viridiplantae</taxon>
        <taxon>Streptophyta</taxon>
        <taxon>Embryophyta</taxon>
        <taxon>Tracheophyta</taxon>
        <taxon>Spermatophyta</taxon>
        <taxon>Magnoliopsida</taxon>
        <taxon>Liliopsida</taxon>
        <taxon>Poales</taxon>
        <taxon>Poaceae</taxon>
        <taxon>PACMAD clade</taxon>
        <taxon>Chloridoideae</taxon>
        <taxon>Cynodonteae</taxon>
        <taxon>Eleusininae</taxon>
        <taxon>Eleusine</taxon>
    </lineage>
</organism>